<name>A0A1I5WW51_9RHOB</name>
<dbReference type="Proteomes" id="UP000199356">
    <property type="component" value="Unassembled WGS sequence"/>
</dbReference>
<dbReference type="CDD" id="cd02042">
    <property type="entry name" value="ParAB_family"/>
    <property type="match status" value="1"/>
</dbReference>
<proteinExistence type="predicted"/>
<dbReference type="OrthoDB" id="113462at2"/>
<organism evidence="1 2">
    <name type="scientific">Tranquillimonas alkanivorans</name>
    <dbReference type="NCBI Taxonomy" id="441119"/>
    <lineage>
        <taxon>Bacteria</taxon>
        <taxon>Pseudomonadati</taxon>
        <taxon>Pseudomonadota</taxon>
        <taxon>Alphaproteobacteria</taxon>
        <taxon>Rhodobacterales</taxon>
        <taxon>Roseobacteraceae</taxon>
        <taxon>Tranquillimonas</taxon>
    </lineage>
</organism>
<dbReference type="InterPro" id="IPR009744">
    <property type="entry name" value="VirC1"/>
</dbReference>
<dbReference type="InterPro" id="IPR027417">
    <property type="entry name" value="P-loop_NTPase"/>
</dbReference>
<dbReference type="RefSeq" id="WP_093425969.1">
    <property type="nucleotide sequence ID" value="NZ_FOXA01000061.1"/>
</dbReference>
<sequence length="225" mass="24051">MPVISFATSKGGAGKTSSSIILGTTLCEGADVVLIDADPAARLIRWSKRAPLPPRLSVLQSRGEKHIQDEIAEARARAAFVIVDLEGTASRLNAFVVAESDLVVVPMGDEQQDADDAIETLAMLRQEGRALRRDIPAAVLFCRTKAAVKSRLERAINEQIRGGVATYSVELKTRTAFSALHNVGGTLRDMDPTDVSGVNKAIENAQAFAAETIDMLEGVRNAEPA</sequence>
<dbReference type="PIRSF" id="PIRSF009320">
    <property type="entry name" value="Nuc_binding_HP_1000"/>
    <property type="match status" value="1"/>
</dbReference>
<dbReference type="InterPro" id="IPR050678">
    <property type="entry name" value="DNA_Partitioning_ATPase"/>
</dbReference>
<dbReference type="AlphaFoldDB" id="A0A1I5WW51"/>
<dbReference type="STRING" id="441119.SAMN04488047_1612"/>
<evidence type="ECO:0000313" key="2">
    <source>
        <dbReference type="Proteomes" id="UP000199356"/>
    </source>
</evidence>
<evidence type="ECO:0000313" key="1">
    <source>
        <dbReference type="EMBL" id="SFQ23919.1"/>
    </source>
</evidence>
<dbReference type="Pfam" id="PF07015">
    <property type="entry name" value="VirC1"/>
    <property type="match status" value="1"/>
</dbReference>
<gene>
    <name evidence="1" type="ORF">SAMN04488047_1612</name>
</gene>
<dbReference type="PANTHER" id="PTHR13696">
    <property type="entry name" value="P-LOOP CONTAINING NUCLEOSIDE TRIPHOSPHATE HYDROLASE"/>
    <property type="match status" value="1"/>
</dbReference>
<dbReference type="SUPFAM" id="SSF52540">
    <property type="entry name" value="P-loop containing nucleoside triphosphate hydrolases"/>
    <property type="match status" value="1"/>
</dbReference>
<dbReference type="EMBL" id="FOXA01000061">
    <property type="protein sequence ID" value="SFQ23919.1"/>
    <property type="molecule type" value="Genomic_DNA"/>
</dbReference>
<dbReference type="Gene3D" id="3.40.50.300">
    <property type="entry name" value="P-loop containing nucleotide triphosphate hydrolases"/>
    <property type="match status" value="1"/>
</dbReference>
<accession>A0A1I5WW51</accession>
<dbReference type="PANTHER" id="PTHR13696:SF96">
    <property type="entry name" value="COBQ_COBB_MIND_PARA NUCLEOTIDE BINDING DOMAIN-CONTAINING PROTEIN"/>
    <property type="match status" value="1"/>
</dbReference>
<reference evidence="1 2" key="1">
    <citation type="submission" date="2016-10" db="EMBL/GenBank/DDBJ databases">
        <authorList>
            <person name="de Groot N.N."/>
        </authorList>
    </citation>
    <scope>NUCLEOTIDE SEQUENCE [LARGE SCALE GENOMIC DNA]</scope>
    <source>
        <strain evidence="1 2">DSM 19547</strain>
    </source>
</reference>
<keyword evidence="2" id="KW-1185">Reference proteome</keyword>
<protein>
    <submittedName>
        <fullName evidence="1">Chromosome partitioning protein</fullName>
    </submittedName>
</protein>